<keyword evidence="1" id="KW-0808">Transferase</keyword>
<evidence type="ECO:0000259" key="3">
    <source>
        <dbReference type="PROSITE" id="PS51186"/>
    </source>
</evidence>
<dbReference type="EMBL" id="JAWIIV010000001">
    <property type="protein sequence ID" value="MEC4717826.1"/>
    <property type="molecule type" value="Genomic_DNA"/>
</dbReference>
<organism evidence="4 5">
    <name type="scientific">Noviherbaspirillum album</name>
    <dbReference type="NCBI Taxonomy" id="3080276"/>
    <lineage>
        <taxon>Bacteria</taxon>
        <taxon>Pseudomonadati</taxon>
        <taxon>Pseudomonadota</taxon>
        <taxon>Betaproteobacteria</taxon>
        <taxon>Burkholderiales</taxon>
        <taxon>Oxalobacteraceae</taxon>
        <taxon>Noviherbaspirillum</taxon>
    </lineage>
</organism>
<reference evidence="4 5" key="1">
    <citation type="submission" date="2023-10" db="EMBL/GenBank/DDBJ databases">
        <title>Noviherbaspirillum sp. CPCC 100848 genome assembly.</title>
        <authorList>
            <person name="Li X.Y."/>
            <person name="Fang X.M."/>
        </authorList>
    </citation>
    <scope>NUCLEOTIDE SEQUENCE [LARGE SCALE GENOMIC DNA]</scope>
    <source>
        <strain evidence="4 5">CPCC 100848</strain>
    </source>
</reference>
<dbReference type="PANTHER" id="PTHR43800:SF1">
    <property type="entry name" value="PEPTIDYL-LYSINE N-ACETYLTRANSFERASE YJAB"/>
    <property type="match status" value="1"/>
</dbReference>
<dbReference type="RefSeq" id="WP_326504572.1">
    <property type="nucleotide sequence ID" value="NZ_JAWIIV010000001.1"/>
</dbReference>
<dbReference type="CDD" id="cd04301">
    <property type="entry name" value="NAT_SF"/>
    <property type="match status" value="1"/>
</dbReference>
<dbReference type="SUPFAM" id="SSF55729">
    <property type="entry name" value="Acyl-CoA N-acyltransferases (Nat)"/>
    <property type="match status" value="1"/>
</dbReference>
<evidence type="ECO:0000313" key="4">
    <source>
        <dbReference type="EMBL" id="MEC4717826.1"/>
    </source>
</evidence>
<accession>A0ABU6J2G8</accession>
<dbReference type="InterPro" id="IPR000182">
    <property type="entry name" value="GNAT_dom"/>
</dbReference>
<gene>
    <name evidence="4" type="ORF">RY831_01570</name>
</gene>
<dbReference type="Pfam" id="PF13673">
    <property type="entry name" value="Acetyltransf_10"/>
    <property type="match status" value="1"/>
</dbReference>
<dbReference type="NCBIfam" id="NF007807">
    <property type="entry name" value="PRK10514.1"/>
    <property type="match status" value="1"/>
</dbReference>
<keyword evidence="2" id="KW-0012">Acyltransferase</keyword>
<protein>
    <submittedName>
        <fullName evidence="4">Acetyltransferase</fullName>
    </submittedName>
</protein>
<keyword evidence="5" id="KW-1185">Reference proteome</keyword>
<evidence type="ECO:0000313" key="5">
    <source>
        <dbReference type="Proteomes" id="UP001352263"/>
    </source>
</evidence>
<comment type="caution">
    <text evidence="4">The sequence shown here is derived from an EMBL/GenBank/DDBJ whole genome shotgun (WGS) entry which is preliminary data.</text>
</comment>
<feature type="domain" description="N-acetyltransferase" evidence="3">
    <location>
        <begin position="1"/>
        <end position="143"/>
    </location>
</feature>
<dbReference type="PROSITE" id="PS51186">
    <property type="entry name" value="GNAT"/>
    <property type="match status" value="1"/>
</dbReference>
<proteinExistence type="predicted"/>
<dbReference type="Gene3D" id="3.40.630.30">
    <property type="match status" value="1"/>
</dbReference>
<dbReference type="InterPro" id="IPR016181">
    <property type="entry name" value="Acyl_CoA_acyltransferase"/>
</dbReference>
<evidence type="ECO:0000256" key="1">
    <source>
        <dbReference type="ARBA" id="ARBA00022679"/>
    </source>
</evidence>
<evidence type="ECO:0000256" key="2">
    <source>
        <dbReference type="ARBA" id="ARBA00023315"/>
    </source>
</evidence>
<dbReference type="Proteomes" id="UP001352263">
    <property type="component" value="Unassembled WGS sequence"/>
</dbReference>
<name>A0ABU6J2G8_9BURK</name>
<sequence>MTIRLAFSEDFEEITDVWEASVTATHDFLSREDIANLREKIRHEYLSLVHLVVQTDEQGRIQGFVGVADQKIEMLFIRPELRGLGIGRVLLQFAVSEMGATLVDVNEQNPRAIGFYERMGFRVFGRSPLDGQGRPFPLLHMQVSKVKLGLPNHAA</sequence>
<dbReference type="PANTHER" id="PTHR43800">
    <property type="entry name" value="PEPTIDYL-LYSINE N-ACETYLTRANSFERASE YJAB"/>
    <property type="match status" value="1"/>
</dbReference>